<dbReference type="InterPro" id="IPR011009">
    <property type="entry name" value="Kinase-like_dom_sf"/>
</dbReference>
<comment type="caution">
    <text evidence="8">The sequence shown here is derived from an EMBL/GenBank/DDBJ whole genome shotgun (WGS) entry which is preliminary data.</text>
</comment>
<dbReference type="AlphaFoldDB" id="A0A9J6EXA3"/>
<dbReference type="InterPro" id="IPR000719">
    <property type="entry name" value="Prot_kinase_dom"/>
</dbReference>
<keyword evidence="9" id="KW-1185">Reference proteome</keyword>
<evidence type="ECO:0000256" key="1">
    <source>
        <dbReference type="ARBA" id="ARBA00022527"/>
    </source>
</evidence>
<dbReference type="PROSITE" id="PS00108">
    <property type="entry name" value="PROTEIN_KINASE_ST"/>
    <property type="match status" value="1"/>
</dbReference>
<organism evidence="8 9">
    <name type="scientific">Rhipicephalus microplus</name>
    <name type="common">Cattle tick</name>
    <name type="synonym">Boophilus microplus</name>
    <dbReference type="NCBI Taxonomy" id="6941"/>
    <lineage>
        <taxon>Eukaryota</taxon>
        <taxon>Metazoa</taxon>
        <taxon>Ecdysozoa</taxon>
        <taxon>Arthropoda</taxon>
        <taxon>Chelicerata</taxon>
        <taxon>Arachnida</taxon>
        <taxon>Acari</taxon>
        <taxon>Parasitiformes</taxon>
        <taxon>Ixodida</taxon>
        <taxon>Ixodoidea</taxon>
        <taxon>Ixodidae</taxon>
        <taxon>Rhipicephalinae</taxon>
        <taxon>Rhipicephalus</taxon>
        <taxon>Boophilus</taxon>
    </lineage>
</organism>
<keyword evidence="5" id="KW-0067">ATP-binding</keyword>
<dbReference type="EMBL" id="JABSTU010000001">
    <property type="protein sequence ID" value="KAH8038921.1"/>
    <property type="molecule type" value="Genomic_DNA"/>
</dbReference>
<name>A0A9J6EXA3_RHIMP</name>
<evidence type="ECO:0000256" key="5">
    <source>
        <dbReference type="ARBA" id="ARBA00022840"/>
    </source>
</evidence>
<proteinExistence type="predicted"/>
<evidence type="ECO:0000313" key="8">
    <source>
        <dbReference type="EMBL" id="KAH8038921.1"/>
    </source>
</evidence>
<dbReference type="SMART" id="SM00220">
    <property type="entry name" value="S_TKc"/>
    <property type="match status" value="1"/>
</dbReference>
<evidence type="ECO:0000256" key="3">
    <source>
        <dbReference type="ARBA" id="ARBA00022741"/>
    </source>
</evidence>
<keyword evidence="4" id="KW-0418">Kinase</keyword>
<dbReference type="GO" id="GO:0005524">
    <property type="term" value="F:ATP binding"/>
    <property type="evidence" value="ECO:0007669"/>
    <property type="project" value="UniProtKB-KW"/>
</dbReference>
<dbReference type="PANTHER" id="PTHR24355">
    <property type="entry name" value="G PROTEIN-COUPLED RECEPTOR KINASE/RIBOSOMAL PROTEIN S6 KINASE"/>
    <property type="match status" value="1"/>
</dbReference>
<dbReference type="CDD" id="cd05123">
    <property type="entry name" value="STKc_AGC"/>
    <property type="match status" value="1"/>
</dbReference>
<evidence type="ECO:0000256" key="6">
    <source>
        <dbReference type="SAM" id="MobiDB-lite"/>
    </source>
</evidence>
<keyword evidence="1" id="KW-0723">Serine/threonine-protein kinase</keyword>
<gene>
    <name evidence="8" type="ORF">HPB51_004033</name>
</gene>
<evidence type="ECO:0000313" key="9">
    <source>
        <dbReference type="Proteomes" id="UP000821866"/>
    </source>
</evidence>
<dbReference type="PANTHER" id="PTHR24355:SF1">
    <property type="entry name" value="RIBOSOMAL PROTEIN S6 KINASE-RELATED PROTEIN"/>
    <property type="match status" value="1"/>
</dbReference>
<evidence type="ECO:0000256" key="4">
    <source>
        <dbReference type="ARBA" id="ARBA00022777"/>
    </source>
</evidence>
<keyword evidence="2" id="KW-0808">Transferase</keyword>
<dbReference type="GO" id="GO:0004674">
    <property type="term" value="F:protein serine/threonine kinase activity"/>
    <property type="evidence" value="ECO:0007669"/>
    <property type="project" value="UniProtKB-KW"/>
</dbReference>
<feature type="region of interest" description="Disordered" evidence="6">
    <location>
        <begin position="1"/>
        <end position="27"/>
    </location>
</feature>
<dbReference type="PROSITE" id="PS50011">
    <property type="entry name" value="PROTEIN_KINASE_DOM"/>
    <property type="match status" value="1"/>
</dbReference>
<dbReference type="Pfam" id="PF00069">
    <property type="entry name" value="Pkinase"/>
    <property type="match status" value="1"/>
</dbReference>
<dbReference type="VEuPathDB" id="VectorBase:LOC119159772"/>
<protein>
    <recommendedName>
        <fullName evidence="7">Protein kinase domain-containing protein</fullName>
    </recommendedName>
</protein>
<feature type="domain" description="Protein kinase" evidence="7">
    <location>
        <begin position="147"/>
        <end position="401"/>
    </location>
</feature>
<reference evidence="8" key="1">
    <citation type="journal article" date="2020" name="Cell">
        <title>Large-Scale Comparative Analyses of Tick Genomes Elucidate Their Genetic Diversity and Vector Capacities.</title>
        <authorList>
            <consortium name="Tick Genome and Microbiome Consortium (TIGMIC)"/>
            <person name="Jia N."/>
            <person name="Wang J."/>
            <person name="Shi W."/>
            <person name="Du L."/>
            <person name="Sun Y."/>
            <person name="Zhan W."/>
            <person name="Jiang J.F."/>
            <person name="Wang Q."/>
            <person name="Zhang B."/>
            <person name="Ji P."/>
            <person name="Bell-Sakyi L."/>
            <person name="Cui X.M."/>
            <person name="Yuan T.T."/>
            <person name="Jiang B.G."/>
            <person name="Yang W.F."/>
            <person name="Lam T.T."/>
            <person name="Chang Q.C."/>
            <person name="Ding S.J."/>
            <person name="Wang X.J."/>
            <person name="Zhu J.G."/>
            <person name="Ruan X.D."/>
            <person name="Zhao L."/>
            <person name="Wei J.T."/>
            <person name="Ye R.Z."/>
            <person name="Que T.C."/>
            <person name="Du C.H."/>
            <person name="Zhou Y.H."/>
            <person name="Cheng J.X."/>
            <person name="Dai P.F."/>
            <person name="Guo W.B."/>
            <person name="Han X.H."/>
            <person name="Huang E.J."/>
            <person name="Li L.F."/>
            <person name="Wei W."/>
            <person name="Gao Y.C."/>
            <person name="Liu J.Z."/>
            <person name="Shao H.Z."/>
            <person name="Wang X."/>
            <person name="Wang C.C."/>
            <person name="Yang T.C."/>
            <person name="Huo Q.B."/>
            <person name="Li W."/>
            <person name="Chen H.Y."/>
            <person name="Chen S.E."/>
            <person name="Zhou L.G."/>
            <person name="Ni X.B."/>
            <person name="Tian J.H."/>
            <person name="Sheng Y."/>
            <person name="Liu T."/>
            <person name="Pan Y.S."/>
            <person name="Xia L.Y."/>
            <person name="Li J."/>
            <person name="Zhao F."/>
            <person name="Cao W.C."/>
        </authorList>
    </citation>
    <scope>NUCLEOTIDE SEQUENCE</scope>
    <source>
        <strain evidence="8">Rmic-2018</strain>
    </source>
</reference>
<keyword evidence="3" id="KW-0547">Nucleotide-binding</keyword>
<evidence type="ECO:0000259" key="7">
    <source>
        <dbReference type="PROSITE" id="PS50011"/>
    </source>
</evidence>
<reference evidence="8" key="2">
    <citation type="submission" date="2021-09" db="EMBL/GenBank/DDBJ databases">
        <authorList>
            <person name="Jia N."/>
            <person name="Wang J."/>
            <person name="Shi W."/>
            <person name="Du L."/>
            <person name="Sun Y."/>
            <person name="Zhan W."/>
            <person name="Jiang J."/>
            <person name="Wang Q."/>
            <person name="Zhang B."/>
            <person name="Ji P."/>
            <person name="Sakyi L.B."/>
            <person name="Cui X."/>
            <person name="Yuan T."/>
            <person name="Jiang B."/>
            <person name="Yang W."/>
            <person name="Lam T.T.-Y."/>
            <person name="Chang Q."/>
            <person name="Ding S."/>
            <person name="Wang X."/>
            <person name="Zhu J."/>
            <person name="Ruan X."/>
            <person name="Zhao L."/>
            <person name="Wei J."/>
            <person name="Que T."/>
            <person name="Du C."/>
            <person name="Cheng J."/>
            <person name="Dai P."/>
            <person name="Han X."/>
            <person name="Huang E."/>
            <person name="Gao Y."/>
            <person name="Liu J."/>
            <person name="Shao H."/>
            <person name="Ye R."/>
            <person name="Li L."/>
            <person name="Wei W."/>
            <person name="Wang X."/>
            <person name="Wang C."/>
            <person name="Huo Q."/>
            <person name="Li W."/>
            <person name="Guo W."/>
            <person name="Chen H."/>
            <person name="Chen S."/>
            <person name="Zhou L."/>
            <person name="Zhou L."/>
            <person name="Ni X."/>
            <person name="Tian J."/>
            <person name="Zhou Y."/>
            <person name="Sheng Y."/>
            <person name="Liu T."/>
            <person name="Pan Y."/>
            <person name="Xia L."/>
            <person name="Li J."/>
            <person name="Zhao F."/>
            <person name="Cao W."/>
        </authorList>
    </citation>
    <scope>NUCLEOTIDE SEQUENCE</scope>
    <source>
        <strain evidence="8">Rmic-2018</strain>
        <tissue evidence="8">Larvae</tissue>
    </source>
</reference>
<dbReference type="InterPro" id="IPR045270">
    <property type="entry name" value="STKc_AGC"/>
</dbReference>
<dbReference type="InterPro" id="IPR008271">
    <property type="entry name" value="Ser/Thr_kinase_AS"/>
</dbReference>
<accession>A0A9J6EXA3</accession>
<evidence type="ECO:0000256" key="2">
    <source>
        <dbReference type="ARBA" id="ARBA00022679"/>
    </source>
</evidence>
<dbReference type="SUPFAM" id="SSF56112">
    <property type="entry name" value="Protein kinase-like (PK-like)"/>
    <property type="match status" value="1"/>
</dbReference>
<dbReference type="Gene3D" id="3.30.200.20">
    <property type="entry name" value="Phosphorylase Kinase, domain 1"/>
    <property type="match status" value="1"/>
</dbReference>
<sequence>MGNSQPKPSSEEYHQPQPCRRWSSAQSQVNKRAPEPLCAFPYAGSGDVRLCVHAARAVLLRLSWGSSQSVQSVASAQRSWSRASTSLGRRRQLRWQPHLPPLGSAVPTGVPAASADPLAKTPWPVTLAEALFLPEFPVRSKLHEANFQKVKQLSGSKFGSVYLVREAATGKCYAMKVLSKAQVVREKAIQQCKDEVTIQAVLGRHPFVVPCTHHWQTRKQLFIVTEYVPHGELRLAWRALGGFSEDLVRVLIAELALVLDFLHCAGVIYRDLKMENVLLDEDGHIQLIDFGLARWLSYCARAQTVCGTMQFMAPEVLAAQPYSHAADWWSLGIMMYALLVGRYPVEGTGDHVQMKQLVANANYDLPEGFSDNARKLCRKLLCKLPHKRLQSLHQLKWEPFFRELNFDDVLHKKRYWYAGRISGQYQSCHIIISVCQLKLASNKALPHKWWRCFSIPKSSRALPLELRLGRHLLPPAMAVQDNPGPSNTTSPVQPPPSTLAIFFCPLPSCLEKL</sequence>
<dbReference type="Proteomes" id="UP000821866">
    <property type="component" value="Chromosome 1"/>
</dbReference>
<dbReference type="Gene3D" id="1.10.510.10">
    <property type="entry name" value="Transferase(Phosphotransferase) domain 1"/>
    <property type="match status" value="1"/>
</dbReference>